<organism evidence="2 3">
    <name type="scientific">Bacillus glycinifermentans</name>
    <dbReference type="NCBI Taxonomy" id="1664069"/>
    <lineage>
        <taxon>Bacteria</taxon>
        <taxon>Bacillati</taxon>
        <taxon>Bacillota</taxon>
        <taxon>Bacilli</taxon>
        <taxon>Bacillales</taxon>
        <taxon>Bacillaceae</taxon>
        <taxon>Bacillus</taxon>
    </lineage>
</organism>
<sequence length="41" mass="4718">MTKDDDKKSVDHNAVNQQKNRLAEKNRQAGKHQGSKKPHHL</sequence>
<evidence type="ECO:0000313" key="3">
    <source>
        <dbReference type="Proteomes" id="UP001341297"/>
    </source>
</evidence>
<comment type="caution">
    <text evidence="2">The sequence shown here is derived from an EMBL/GenBank/DDBJ whole genome shotgun (WGS) entry which is preliminary data.</text>
</comment>
<gene>
    <name evidence="2" type="ORF">P8828_22910</name>
</gene>
<feature type="compositionally biased region" description="Basic residues" evidence="1">
    <location>
        <begin position="28"/>
        <end position="41"/>
    </location>
</feature>
<dbReference type="EMBL" id="JARRTL010000034">
    <property type="protein sequence ID" value="MEC0487600.1"/>
    <property type="molecule type" value="Genomic_DNA"/>
</dbReference>
<evidence type="ECO:0000256" key="1">
    <source>
        <dbReference type="SAM" id="MobiDB-lite"/>
    </source>
</evidence>
<keyword evidence="3" id="KW-1185">Reference proteome</keyword>
<feature type="region of interest" description="Disordered" evidence="1">
    <location>
        <begin position="1"/>
        <end position="41"/>
    </location>
</feature>
<accession>A0ABU6HAD3</accession>
<dbReference type="Proteomes" id="UP001341297">
    <property type="component" value="Unassembled WGS sequence"/>
</dbReference>
<name>A0ABU6HAD3_9BACI</name>
<feature type="compositionally biased region" description="Basic and acidic residues" evidence="1">
    <location>
        <begin position="1"/>
        <end position="11"/>
    </location>
</feature>
<reference evidence="2 3" key="1">
    <citation type="submission" date="2023-03" db="EMBL/GenBank/DDBJ databases">
        <title>Agriculturally important microbes genome sequencing.</title>
        <authorList>
            <person name="Dunlap C."/>
        </authorList>
    </citation>
    <scope>NUCLEOTIDE SEQUENCE [LARGE SCALE GENOMIC DNA]</scope>
    <source>
        <strain evidence="2 3">CBP-3203</strain>
    </source>
</reference>
<proteinExistence type="predicted"/>
<evidence type="ECO:0000313" key="2">
    <source>
        <dbReference type="EMBL" id="MEC0487600.1"/>
    </source>
</evidence>
<protein>
    <submittedName>
        <fullName evidence="2">DUF3941 domain-containing protein</fullName>
    </submittedName>
</protein>
<dbReference type="RefSeq" id="WP_156415986.1">
    <property type="nucleotide sequence ID" value="NZ_JARRTL010000034.1"/>
</dbReference>